<proteinExistence type="predicted"/>
<keyword evidence="3" id="KW-0597">Phosphoprotein</keyword>
<dbReference type="InterPro" id="IPR003661">
    <property type="entry name" value="HisK_dim/P_dom"/>
</dbReference>
<dbReference type="InterPro" id="IPR005467">
    <property type="entry name" value="His_kinase_dom"/>
</dbReference>
<dbReference type="PANTHER" id="PTHR43065">
    <property type="entry name" value="SENSOR HISTIDINE KINASE"/>
    <property type="match status" value="1"/>
</dbReference>
<dbReference type="CDD" id="cd00130">
    <property type="entry name" value="PAS"/>
    <property type="match status" value="1"/>
</dbReference>
<accession>A0A4Q0T3D4</accession>
<dbReference type="Gene3D" id="3.30.450.20">
    <property type="entry name" value="PAS domain"/>
    <property type="match status" value="2"/>
</dbReference>
<reference evidence="7" key="2">
    <citation type="submission" date="2019-02" db="EMBL/GenBank/DDBJ databases">
        <title>Granulicella sibirica sp. nov., a psychrotolerant acidobacterium isolated from an organic soil layer in forested tundra, West Siberia.</title>
        <authorList>
            <person name="Oshkin I.Y."/>
            <person name="Kulichevskaya I.S."/>
            <person name="Rijpstra W.I.C."/>
            <person name="Sinninghe Damste J.S."/>
            <person name="Rakitin A.L."/>
            <person name="Ravin N.V."/>
            <person name="Dedysh S.N."/>
        </authorList>
    </citation>
    <scope>NUCLEOTIDE SEQUENCE [LARGE SCALE GENOMIC DNA]</scope>
    <source>
        <strain evidence="7">AF10</strain>
    </source>
</reference>
<dbReference type="InterPro" id="IPR004358">
    <property type="entry name" value="Sig_transdc_His_kin-like_C"/>
</dbReference>
<dbReference type="PRINTS" id="PR00344">
    <property type="entry name" value="BCTRLSENSOR"/>
</dbReference>
<keyword evidence="7" id="KW-1185">Reference proteome</keyword>
<dbReference type="SMART" id="SM00387">
    <property type="entry name" value="HATPase_c"/>
    <property type="match status" value="1"/>
</dbReference>
<dbReference type="EMBL" id="RDSM01000001">
    <property type="protein sequence ID" value="RXH57777.1"/>
    <property type="molecule type" value="Genomic_DNA"/>
</dbReference>
<dbReference type="Gene3D" id="1.10.287.130">
    <property type="match status" value="1"/>
</dbReference>
<dbReference type="OrthoDB" id="9815750at2"/>
<dbReference type="AlphaFoldDB" id="A0A4Q0T3D4"/>
<reference evidence="6 7" key="1">
    <citation type="submission" date="2018-11" db="EMBL/GenBank/DDBJ databases">
        <authorList>
            <person name="Mardanov A.V."/>
            <person name="Ravin N.V."/>
            <person name="Dedysh S.N."/>
        </authorList>
    </citation>
    <scope>NUCLEOTIDE SEQUENCE [LARGE SCALE GENOMIC DNA]</scope>
    <source>
        <strain evidence="6 7">AF10</strain>
    </source>
</reference>
<dbReference type="InterPro" id="IPR036890">
    <property type="entry name" value="HATPase_C_sf"/>
</dbReference>
<evidence type="ECO:0000256" key="3">
    <source>
        <dbReference type="ARBA" id="ARBA00022553"/>
    </source>
</evidence>
<dbReference type="Pfam" id="PF02518">
    <property type="entry name" value="HATPase_c"/>
    <property type="match status" value="1"/>
</dbReference>
<dbReference type="SUPFAM" id="SSF47384">
    <property type="entry name" value="Homodimeric domain of signal transducing histidine kinase"/>
    <property type="match status" value="1"/>
</dbReference>
<name>A0A4Q0T3D4_9BACT</name>
<feature type="domain" description="PAC" evidence="5">
    <location>
        <begin position="259"/>
        <end position="311"/>
    </location>
</feature>
<evidence type="ECO:0000313" key="6">
    <source>
        <dbReference type="EMBL" id="RXH57777.1"/>
    </source>
</evidence>
<dbReference type="SMART" id="SM00388">
    <property type="entry name" value="HisKA"/>
    <property type="match status" value="1"/>
</dbReference>
<dbReference type="RefSeq" id="WP_128911890.1">
    <property type="nucleotide sequence ID" value="NZ_RDSM01000001.1"/>
</dbReference>
<dbReference type="SMART" id="SM00086">
    <property type="entry name" value="PAC"/>
    <property type="match status" value="1"/>
</dbReference>
<evidence type="ECO:0000313" key="7">
    <source>
        <dbReference type="Proteomes" id="UP000289437"/>
    </source>
</evidence>
<protein>
    <recommendedName>
        <fullName evidence="2">histidine kinase</fullName>
        <ecNumber evidence="2">2.7.13.3</ecNumber>
    </recommendedName>
</protein>
<dbReference type="InterPro" id="IPR035965">
    <property type="entry name" value="PAS-like_dom_sf"/>
</dbReference>
<evidence type="ECO:0000259" key="4">
    <source>
        <dbReference type="PROSITE" id="PS50109"/>
    </source>
</evidence>
<sequence length="542" mass="59705">MTVGSESSSYAESFPWQALTTSPIMGRGEVADLIRSHAWDTTPLGPVEGWSETLLAIVNLILSSPIPTYIVWGPEMITLYNEGYVSILAARHPQALGQRFSEVWSESWKLVEEQFLTVLTHGKSITEENVLIPVNSGERLQDFFWNYSRMPIYENGRIAGLLNAVQDVTGTVLATRMLLASDDQLRMTLVAGSCVGTWEWNVPDDIVSGDEQFALHYGADPQVASAGAPTAVFTQKIHPDDVKRVEAAVQRSLDSHEEYSAEYRLIKDDGSILWVLARARCLYSEDGTPIRLRGVSIDITSRKQAEEALIQSERLVAAGKLAATIAHEINNPLESVTNLLYLARNTNDAAERDEYLSMAEREVRRAALISRRTLLVHREAAAQATPVDVNGLIEGVLAELADRTRPLGIEVDTRCRAGHLLVCREPEIRQALLHLITNSVDAMQIGGGRLLVRCRDGRNWANSRAGIVITIADTGTGMTAKTLAEMFDPFFSTKGHGGTGLGLWVSKESVERHEGSIRVRSSAWKQHHGTVISLFLPFPNAS</sequence>
<gene>
    <name evidence="6" type="ORF">GRAN_1087</name>
</gene>
<dbReference type="Gene3D" id="2.10.70.100">
    <property type="match status" value="1"/>
</dbReference>
<dbReference type="GO" id="GO:0000155">
    <property type="term" value="F:phosphorelay sensor kinase activity"/>
    <property type="evidence" value="ECO:0007669"/>
    <property type="project" value="InterPro"/>
</dbReference>
<dbReference type="InterPro" id="IPR000014">
    <property type="entry name" value="PAS"/>
</dbReference>
<dbReference type="InterPro" id="IPR000700">
    <property type="entry name" value="PAS-assoc_C"/>
</dbReference>
<dbReference type="Pfam" id="PF00512">
    <property type="entry name" value="HisKA"/>
    <property type="match status" value="1"/>
</dbReference>
<dbReference type="Proteomes" id="UP000289437">
    <property type="component" value="Unassembled WGS sequence"/>
</dbReference>
<keyword evidence="6" id="KW-0418">Kinase</keyword>
<evidence type="ECO:0000256" key="1">
    <source>
        <dbReference type="ARBA" id="ARBA00000085"/>
    </source>
</evidence>
<dbReference type="NCBIfam" id="TIGR00229">
    <property type="entry name" value="sensory_box"/>
    <property type="match status" value="1"/>
</dbReference>
<evidence type="ECO:0000259" key="5">
    <source>
        <dbReference type="PROSITE" id="PS50113"/>
    </source>
</evidence>
<dbReference type="PROSITE" id="PS50109">
    <property type="entry name" value="HIS_KIN"/>
    <property type="match status" value="1"/>
</dbReference>
<dbReference type="InterPro" id="IPR036097">
    <property type="entry name" value="HisK_dim/P_sf"/>
</dbReference>
<feature type="domain" description="Histidine kinase" evidence="4">
    <location>
        <begin position="324"/>
        <end position="540"/>
    </location>
</feature>
<dbReference type="PROSITE" id="PS50113">
    <property type="entry name" value="PAC"/>
    <property type="match status" value="1"/>
</dbReference>
<comment type="catalytic activity">
    <reaction evidence="1">
        <text>ATP + protein L-histidine = ADP + protein N-phospho-L-histidine.</text>
        <dbReference type="EC" id="2.7.13.3"/>
    </reaction>
</comment>
<dbReference type="CDD" id="cd00082">
    <property type="entry name" value="HisKA"/>
    <property type="match status" value="1"/>
</dbReference>
<dbReference type="SUPFAM" id="SSF55785">
    <property type="entry name" value="PYP-like sensor domain (PAS domain)"/>
    <property type="match status" value="2"/>
</dbReference>
<dbReference type="InterPro" id="IPR001610">
    <property type="entry name" value="PAC"/>
</dbReference>
<keyword evidence="6" id="KW-0808">Transferase</keyword>
<dbReference type="InterPro" id="IPR013655">
    <property type="entry name" value="PAS_fold_3"/>
</dbReference>
<evidence type="ECO:0000256" key="2">
    <source>
        <dbReference type="ARBA" id="ARBA00012438"/>
    </source>
</evidence>
<comment type="caution">
    <text evidence="6">The sequence shown here is derived from an EMBL/GenBank/DDBJ whole genome shotgun (WGS) entry which is preliminary data.</text>
</comment>
<dbReference type="Pfam" id="PF08447">
    <property type="entry name" value="PAS_3"/>
    <property type="match status" value="1"/>
</dbReference>
<organism evidence="6 7">
    <name type="scientific">Granulicella sibirica</name>
    <dbReference type="NCBI Taxonomy" id="2479048"/>
    <lineage>
        <taxon>Bacteria</taxon>
        <taxon>Pseudomonadati</taxon>
        <taxon>Acidobacteriota</taxon>
        <taxon>Terriglobia</taxon>
        <taxon>Terriglobales</taxon>
        <taxon>Acidobacteriaceae</taxon>
        <taxon>Granulicella</taxon>
    </lineage>
</organism>
<dbReference type="Gene3D" id="3.30.565.10">
    <property type="entry name" value="Histidine kinase-like ATPase, C-terminal domain"/>
    <property type="match status" value="1"/>
</dbReference>
<dbReference type="SUPFAM" id="SSF55874">
    <property type="entry name" value="ATPase domain of HSP90 chaperone/DNA topoisomerase II/histidine kinase"/>
    <property type="match status" value="1"/>
</dbReference>
<dbReference type="EC" id="2.7.13.3" evidence="2"/>
<dbReference type="InterPro" id="IPR003594">
    <property type="entry name" value="HATPase_dom"/>
</dbReference>